<comment type="caution">
    <text evidence="1">The sequence shown here is derived from an EMBL/GenBank/DDBJ whole genome shotgun (WGS) entry which is preliminary data.</text>
</comment>
<gene>
    <name evidence="1" type="ORF">NP493_976g00037</name>
</gene>
<keyword evidence="2" id="KW-1185">Reference proteome</keyword>
<evidence type="ECO:0000313" key="1">
    <source>
        <dbReference type="EMBL" id="KAK2172248.1"/>
    </source>
</evidence>
<sequence length="107" mass="12012">MEYILGYSQFWSIFTVVQCNVLIVNLDFWTINNCVNLTAVQKLGVWQFLVGEWILKFRSGNGNESALVYLPKLTVSKPTDGAKEKTRESMAVTDLCHMSSAVFGCVP</sequence>
<organism evidence="1 2">
    <name type="scientific">Ridgeia piscesae</name>
    <name type="common">Tubeworm</name>
    <dbReference type="NCBI Taxonomy" id="27915"/>
    <lineage>
        <taxon>Eukaryota</taxon>
        <taxon>Metazoa</taxon>
        <taxon>Spiralia</taxon>
        <taxon>Lophotrochozoa</taxon>
        <taxon>Annelida</taxon>
        <taxon>Polychaeta</taxon>
        <taxon>Sedentaria</taxon>
        <taxon>Canalipalpata</taxon>
        <taxon>Sabellida</taxon>
        <taxon>Siboglinidae</taxon>
        <taxon>Ridgeia</taxon>
    </lineage>
</organism>
<accession>A0AAD9KIL1</accession>
<dbReference type="AlphaFoldDB" id="A0AAD9KIL1"/>
<name>A0AAD9KIL1_RIDPI</name>
<dbReference type="EMBL" id="JAODUO010000978">
    <property type="protein sequence ID" value="KAK2172248.1"/>
    <property type="molecule type" value="Genomic_DNA"/>
</dbReference>
<evidence type="ECO:0000313" key="2">
    <source>
        <dbReference type="Proteomes" id="UP001209878"/>
    </source>
</evidence>
<reference evidence="1" key="1">
    <citation type="journal article" date="2023" name="Mol. Biol. Evol.">
        <title>Third-Generation Sequencing Reveals the Adaptive Role of the Epigenome in Three Deep-Sea Polychaetes.</title>
        <authorList>
            <person name="Perez M."/>
            <person name="Aroh O."/>
            <person name="Sun Y."/>
            <person name="Lan Y."/>
            <person name="Juniper S.K."/>
            <person name="Young C.R."/>
            <person name="Angers B."/>
            <person name="Qian P.Y."/>
        </authorList>
    </citation>
    <scope>NUCLEOTIDE SEQUENCE</scope>
    <source>
        <strain evidence="1">R07B-5</strain>
    </source>
</reference>
<dbReference type="Proteomes" id="UP001209878">
    <property type="component" value="Unassembled WGS sequence"/>
</dbReference>
<protein>
    <submittedName>
        <fullName evidence="1">Uncharacterized protein</fullName>
    </submittedName>
</protein>
<proteinExistence type="predicted"/>